<dbReference type="GO" id="GO:0006265">
    <property type="term" value="P:DNA topological change"/>
    <property type="evidence" value="ECO:0007669"/>
    <property type="project" value="UniProtKB-UniRule"/>
</dbReference>
<dbReference type="InterPro" id="IPR013498">
    <property type="entry name" value="Topo_IA_Znf"/>
</dbReference>
<dbReference type="Pfam" id="PF01751">
    <property type="entry name" value="Toprim"/>
    <property type="match status" value="1"/>
</dbReference>
<name>A0A926EAP7_9FIRM</name>
<dbReference type="InterPro" id="IPR006171">
    <property type="entry name" value="TOPRIM_dom"/>
</dbReference>
<dbReference type="RefSeq" id="WP_177269213.1">
    <property type="nucleotide sequence ID" value="NZ_JACRTA010000002.1"/>
</dbReference>
<dbReference type="EC" id="5.6.2.1" evidence="10"/>
<dbReference type="Pfam" id="PF01131">
    <property type="entry name" value="Topoisom_bac"/>
    <property type="match status" value="1"/>
</dbReference>
<feature type="domain" description="Toprim" evidence="11">
    <location>
        <begin position="6"/>
        <end position="116"/>
    </location>
</feature>
<dbReference type="SUPFAM" id="SSF56712">
    <property type="entry name" value="Prokaryotic type I DNA topoisomerase"/>
    <property type="match status" value="1"/>
</dbReference>
<feature type="site" description="Interaction with DNA" evidence="10">
    <location>
        <position position="143"/>
    </location>
</feature>
<evidence type="ECO:0000313" key="13">
    <source>
        <dbReference type="EMBL" id="MBC8568332.1"/>
    </source>
</evidence>
<protein>
    <recommendedName>
        <fullName evidence="10">DNA topoisomerase 1</fullName>
        <ecNumber evidence="10">5.6.2.1</ecNumber>
    </recommendedName>
    <alternativeName>
        <fullName evidence="10">DNA topoisomerase I</fullName>
    </alternativeName>
</protein>
<dbReference type="Gene3D" id="3.30.65.10">
    <property type="entry name" value="Bacterial Topoisomerase I, domain 1"/>
    <property type="match status" value="2"/>
</dbReference>
<feature type="active site" description="O-(5'-phospho-DNA)-tyrosine intermediate" evidence="10">
    <location>
        <position position="300"/>
    </location>
</feature>
<keyword evidence="14" id="KW-1185">Reference proteome</keyword>
<dbReference type="InterPro" id="IPR023405">
    <property type="entry name" value="Topo_IA_core_domain"/>
</dbReference>
<dbReference type="GO" id="GO:0005694">
    <property type="term" value="C:chromosome"/>
    <property type="evidence" value="ECO:0007669"/>
    <property type="project" value="InterPro"/>
</dbReference>
<evidence type="ECO:0000256" key="2">
    <source>
        <dbReference type="ARBA" id="ARBA00009446"/>
    </source>
</evidence>
<feature type="region of interest" description="Interaction with DNA" evidence="10">
    <location>
        <begin position="166"/>
        <end position="171"/>
    </location>
</feature>
<keyword evidence="4" id="KW-0863">Zinc-finger</keyword>
<dbReference type="InterPro" id="IPR013826">
    <property type="entry name" value="Topo_IA_cen_sub3"/>
</dbReference>
<dbReference type="CDD" id="cd03363">
    <property type="entry name" value="TOPRIM_TopoIA_TopoI"/>
    <property type="match status" value="1"/>
</dbReference>
<dbReference type="Gene3D" id="1.10.460.10">
    <property type="entry name" value="Topoisomerase I, domain 2"/>
    <property type="match status" value="1"/>
</dbReference>
<feature type="site" description="Interaction with DNA" evidence="10">
    <location>
        <position position="302"/>
    </location>
</feature>
<evidence type="ECO:0000313" key="14">
    <source>
        <dbReference type="Proteomes" id="UP000610862"/>
    </source>
</evidence>
<dbReference type="InterPro" id="IPR013824">
    <property type="entry name" value="Topo_IA_cen_sub1"/>
</dbReference>
<keyword evidence="7 10" id="KW-0799">Topoisomerase</keyword>
<dbReference type="SMART" id="SM00437">
    <property type="entry name" value="TOP1Ac"/>
    <property type="match status" value="1"/>
</dbReference>
<evidence type="ECO:0000256" key="7">
    <source>
        <dbReference type="ARBA" id="ARBA00023029"/>
    </source>
</evidence>
<dbReference type="GO" id="GO:0003917">
    <property type="term" value="F:DNA topoisomerase type I (single strand cut, ATP-independent) activity"/>
    <property type="evidence" value="ECO:0007669"/>
    <property type="project" value="UniProtKB-UniRule"/>
</dbReference>
<dbReference type="InterPro" id="IPR005733">
    <property type="entry name" value="TopoI_bac-type"/>
</dbReference>
<dbReference type="InterPro" id="IPR003601">
    <property type="entry name" value="Topo_IA_2"/>
</dbReference>
<dbReference type="InterPro" id="IPR028612">
    <property type="entry name" value="Topoisom_1_IA"/>
</dbReference>
<keyword evidence="9 10" id="KW-0413">Isomerase</keyword>
<dbReference type="PANTHER" id="PTHR42785:SF1">
    <property type="entry name" value="DNA TOPOISOMERASE"/>
    <property type="match status" value="1"/>
</dbReference>
<feature type="site" description="Interaction with DNA" evidence="10">
    <location>
        <position position="36"/>
    </location>
</feature>
<evidence type="ECO:0000259" key="12">
    <source>
        <dbReference type="PROSITE" id="PS52039"/>
    </source>
</evidence>
<sequence>MAAAKKILVIVESPSKAKTIGKFLGGRYKVIASVGHVRDLPKSKLGIDIENDFEPQYISIRGKGDIIKELKKEAKNASKVYLATDPDREGEAISWHLAFLLGIDAATPCRIVFNEITEKAIKDAIKKPRPIDLSLVDAQQARRVLDRLVGYQISPLLWRKIRRGLSAGRVQSAALKIICDRENEIKKFKPQEFWTITAEFEKEKNFIAKLVEFKGKKLLIENKVHNDEILAVLKQGKYIVKDLEEKDRMRRAAAPFTTSSLQQDAANKLNFSTKKTMMIAQQLYEGVEVKGRGTIGLVSYIRTDSVRISDEARAASREFIINSLGEKYYGGNIYKNKKKDVQDAHEAIRPSYVELEPEIIKDSLSKDQFKLYSLIWNRFVASQMAPAKFKSVNAVIENGEYDFKAVGSKMLFDGFLKIYSSAKDDEEDRLLPDMSKGEELKAVNVEGQQNFTQPPARFTEASLVKDLEEKDIGRPSTYAPIVATLIDRKYISKEKKSLIPTELGFIVTDMMEQYFKEIVDTGFTAQMEENLDDIETKGVRWKSVIEGFYDTLKDELQIADEQIEKVEFKEEPTGELCEKCGKPMVIKHGRFGAFAACTGYPECKNTKPIVQSIDVKCPECGKDIVARKSKRGRLFYGCSGYPECTQVFWNKPVDKKCPKCGSLLVEKKSKDSKYACSNSECDYKE</sequence>
<dbReference type="AlphaFoldDB" id="A0A926EAP7"/>
<dbReference type="Proteomes" id="UP000610862">
    <property type="component" value="Unassembled WGS sequence"/>
</dbReference>
<dbReference type="PROSITE" id="PS50880">
    <property type="entry name" value="TOPRIM"/>
    <property type="match status" value="1"/>
</dbReference>
<gene>
    <name evidence="10 13" type="primary">topA</name>
    <name evidence="13" type="ORF">H8692_06075</name>
</gene>
<evidence type="ECO:0000256" key="4">
    <source>
        <dbReference type="ARBA" id="ARBA00022771"/>
    </source>
</evidence>
<dbReference type="InterPro" id="IPR013825">
    <property type="entry name" value="Topo_IA_cen_sub2"/>
</dbReference>
<dbReference type="InterPro" id="IPR023406">
    <property type="entry name" value="Topo_IA_AS"/>
</dbReference>
<evidence type="ECO:0000256" key="6">
    <source>
        <dbReference type="ARBA" id="ARBA00022842"/>
    </source>
</evidence>
<dbReference type="HAMAP" id="MF_00952">
    <property type="entry name" value="Topoisom_1_prok"/>
    <property type="match status" value="1"/>
</dbReference>
<dbReference type="InterPro" id="IPR003602">
    <property type="entry name" value="Topo_IA_DNA-bd_dom"/>
</dbReference>
<comment type="caution">
    <text evidence="13">The sequence shown here is derived from an EMBL/GenBank/DDBJ whole genome shotgun (WGS) entry which is preliminary data.</text>
</comment>
<dbReference type="CDD" id="cd00186">
    <property type="entry name" value="TOP1Ac"/>
    <property type="match status" value="1"/>
</dbReference>
<dbReference type="PANTHER" id="PTHR42785">
    <property type="entry name" value="DNA TOPOISOMERASE, TYPE IA, CORE"/>
    <property type="match status" value="1"/>
</dbReference>
<evidence type="ECO:0000259" key="11">
    <source>
        <dbReference type="PROSITE" id="PS50880"/>
    </source>
</evidence>
<feature type="site" description="Interaction with DNA" evidence="10">
    <location>
        <position position="142"/>
    </location>
</feature>
<dbReference type="PROSITE" id="PS00396">
    <property type="entry name" value="TOPO_IA_1"/>
    <property type="match status" value="1"/>
</dbReference>
<dbReference type="GO" id="GO:0008270">
    <property type="term" value="F:zinc ion binding"/>
    <property type="evidence" value="ECO:0007669"/>
    <property type="project" value="UniProtKB-KW"/>
</dbReference>
<dbReference type="SMART" id="SM00436">
    <property type="entry name" value="TOP1Bc"/>
    <property type="match status" value="1"/>
</dbReference>
<evidence type="ECO:0000256" key="1">
    <source>
        <dbReference type="ARBA" id="ARBA00000213"/>
    </source>
</evidence>
<dbReference type="NCBIfam" id="TIGR01051">
    <property type="entry name" value="topA_bact"/>
    <property type="match status" value="1"/>
</dbReference>
<feature type="site" description="Interaction with DNA" evidence="10">
    <location>
        <position position="488"/>
    </location>
</feature>
<comment type="similarity">
    <text evidence="2 10">Belongs to the type IA topoisomerase family.</text>
</comment>
<reference evidence="13" key="1">
    <citation type="submission" date="2020-08" db="EMBL/GenBank/DDBJ databases">
        <title>Genome public.</title>
        <authorList>
            <person name="Liu C."/>
            <person name="Sun Q."/>
        </authorList>
    </citation>
    <scope>NUCLEOTIDE SEQUENCE</scope>
    <source>
        <strain evidence="13">NSJ-24</strain>
    </source>
</reference>
<keyword evidence="5" id="KW-0862">Zinc</keyword>
<organism evidence="13 14">
    <name type="scientific">Lentihominibacter hominis</name>
    <dbReference type="NCBI Taxonomy" id="2763645"/>
    <lineage>
        <taxon>Bacteria</taxon>
        <taxon>Bacillati</taxon>
        <taxon>Bacillota</taxon>
        <taxon>Clostridia</taxon>
        <taxon>Peptostreptococcales</taxon>
        <taxon>Anaerovoracaceae</taxon>
        <taxon>Lentihominibacter</taxon>
    </lineage>
</organism>
<keyword evidence="3" id="KW-0479">Metal-binding</keyword>
<feature type="site" description="Interaction with DNA" evidence="10">
    <location>
        <position position="158"/>
    </location>
</feature>
<dbReference type="InterPro" id="IPR000380">
    <property type="entry name" value="Topo_IA"/>
</dbReference>
<keyword evidence="8 10" id="KW-0238">DNA-binding</keyword>
<keyword evidence="6" id="KW-0460">Magnesium</keyword>
<dbReference type="Gene3D" id="3.40.50.140">
    <property type="match status" value="1"/>
</dbReference>
<dbReference type="SMART" id="SM00493">
    <property type="entry name" value="TOPRIM"/>
    <property type="match status" value="1"/>
</dbReference>
<comment type="subunit">
    <text evidence="10">Monomer.</text>
</comment>
<feature type="site" description="Interaction with DNA" evidence="10">
    <location>
        <position position="151"/>
    </location>
</feature>
<dbReference type="Gene3D" id="2.70.20.10">
    <property type="entry name" value="Topoisomerase I, domain 3"/>
    <property type="match status" value="1"/>
</dbReference>
<dbReference type="GO" id="GO:0003677">
    <property type="term" value="F:DNA binding"/>
    <property type="evidence" value="ECO:0007669"/>
    <property type="project" value="UniProtKB-KW"/>
</dbReference>
<dbReference type="InterPro" id="IPR013497">
    <property type="entry name" value="Topo_IA_cen"/>
</dbReference>
<dbReference type="Pfam" id="PF01396">
    <property type="entry name" value="Zn_ribbon_Top1"/>
    <property type="match status" value="3"/>
</dbReference>
<proteinExistence type="inferred from homology"/>
<evidence type="ECO:0000256" key="8">
    <source>
        <dbReference type="ARBA" id="ARBA00023125"/>
    </source>
</evidence>
<evidence type="ECO:0000256" key="9">
    <source>
        <dbReference type="ARBA" id="ARBA00023235"/>
    </source>
</evidence>
<dbReference type="InterPro" id="IPR034149">
    <property type="entry name" value="TOPRIM_TopoI"/>
</dbReference>
<evidence type="ECO:0000256" key="10">
    <source>
        <dbReference type="HAMAP-Rule" id="MF_00952"/>
    </source>
</evidence>
<comment type="function">
    <text evidence="10">Releases the supercoiling and torsional tension of DNA, which is introduced during the DNA replication and transcription, by transiently cleaving and rejoining one strand of the DNA duplex. Introduces a single-strand break via transesterification at a target site in duplex DNA. The scissile phosphodiester is attacked by the catalytic tyrosine of the enzyme, resulting in the formation of a DNA-(5'-phosphotyrosyl)-enzyme intermediate and the expulsion of a 3'-OH DNA strand. The free DNA strand then undergoes passage around the unbroken strand, thus removing DNA supercoils. Finally, in the religation step, the DNA 3'-OH attacks the covalent intermediate to expel the active-site tyrosine and restore the DNA phosphodiester backbone.</text>
</comment>
<evidence type="ECO:0000256" key="3">
    <source>
        <dbReference type="ARBA" id="ARBA00022723"/>
    </source>
</evidence>
<feature type="site" description="Interaction with DNA" evidence="10">
    <location>
        <position position="146"/>
    </location>
</feature>
<dbReference type="SUPFAM" id="SSF57783">
    <property type="entry name" value="Zinc beta-ribbon"/>
    <property type="match status" value="2"/>
</dbReference>
<comment type="catalytic activity">
    <reaction evidence="1 10">
        <text>ATP-independent breakage of single-stranded DNA, followed by passage and rejoining.</text>
        <dbReference type="EC" id="5.6.2.1"/>
    </reaction>
</comment>
<accession>A0A926EAP7</accession>
<dbReference type="PROSITE" id="PS52039">
    <property type="entry name" value="TOPO_IA_2"/>
    <property type="match status" value="1"/>
</dbReference>
<dbReference type="PRINTS" id="PR00417">
    <property type="entry name" value="PRTPISMRASEI"/>
</dbReference>
<dbReference type="Gene3D" id="1.10.290.10">
    <property type="entry name" value="Topoisomerase I, domain 4"/>
    <property type="match status" value="1"/>
</dbReference>
<evidence type="ECO:0000256" key="5">
    <source>
        <dbReference type="ARBA" id="ARBA00022833"/>
    </source>
</evidence>
<dbReference type="EMBL" id="JACRTA010000002">
    <property type="protein sequence ID" value="MBC8568332.1"/>
    <property type="molecule type" value="Genomic_DNA"/>
</dbReference>
<feature type="domain" description="Topo IA-type catalytic" evidence="12">
    <location>
        <begin position="132"/>
        <end position="556"/>
    </location>
</feature>